<evidence type="ECO:0000313" key="1">
    <source>
        <dbReference type="EMBL" id="AKP44065.1"/>
    </source>
</evidence>
<gene>
    <name evidence="1" type="ORF">CDIF1296T_03248</name>
</gene>
<proteinExistence type="predicted"/>
<keyword evidence="2" id="KW-1185">Reference proteome</keyword>
<accession>A0AC59G3I4</accession>
<organism evidence="1 2">
    <name type="scientific">Clostridioides difficile ATCC 9689 = DSM 1296</name>
    <dbReference type="NCBI Taxonomy" id="1121308"/>
    <lineage>
        <taxon>Bacteria</taxon>
        <taxon>Bacillati</taxon>
        <taxon>Bacillota</taxon>
        <taxon>Clostridia</taxon>
        <taxon>Peptostreptococcales</taxon>
        <taxon>Peptostreptococcaceae</taxon>
        <taxon>Clostridioides</taxon>
    </lineage>
</organism>
<dbReference type="EMBL" id="CP011968">
    <property type="protein sequence ID" value="AKP44065.1"/>
    <property type="molecule type" value="Genomic_DNA"/>
</dbReference>
<dbReference type="Proteomes" id="UP001510562">
    <property type="component" value="Chromosome"/>
</dbReference>
<name>A0AC59G3I4_CLODI</name>
<keyword evidence="1" id="KW-0449">Lipoprotein</keyword>
<evidence type="ECO:0000313" key="2">
    <source>
        <dbReference type="Proteomes" id="UP001510562"/>
    </source>
</evidence>
<reference evidence="1 2" key="1">
    <citation type="journal article" date="2015" name="Genome Announc.">
        <title>Complete Genome Sequence of the Clostridium difficile Type Strain DSM 1296T.</title>
        <authorList>
            <person name="Riedel T."/>
            <person name="Bunk B."/>
            <person name="Wittmann J."/>
            <person name="Thurmer A."/>
            <person name="Sproer C."/>
            <person name="Gronow S."/>
            <person name="Liesegang H."/>
            <person name="Daniel R."/>
            <person name="Overmann J."/>
        </authorList>
    </citation>
    <scope>NUCLEOTIDE SEQUENCE [LARGE SCALE GENOMIC DNA]</scope>
    <source>
        <strain evidence="2">ATCC 9689 / DSM 1296 / BCRC 10642 / JCM 1296 / NCIMB 10666 / NCTC 11209 / 90556-M6S</strain>
    </source>
</reference>
<protein>
    <submittedName>
        <fullName evidence="1">Lipoprotein</fullName>
    </submittedName>
</protein>
<sequence>MSKKISESIENSGLRVAENKSDGSFVLSLGNLEYTKEQPSQVLHYSITKDKKDTKEILSIQCVKDFSYNEKLSEDDKFIMAIYNI</sequence>